<organism evidence="17 18">
    <name type="scientific">Cyphellophora attinorum</name>
    <dbReference type="NCBI Taxonomy" id="1664694"/>
    <lineage>
        <taxon>Eukaryota</taxon>
        <taxon>Fungi</taxon>
        <taxon>Dikarya</taxon>
        <taxon>Ascomycota</taxon>
        <taxon>Pezizomycotina</taxon>
        <taxon>Eurotiomycetes</taxon>
        <taxon>Chaetothyriomycetidae</taxon>
        <taxon>Chaetothyriales</taxon>
        <taxon>Cyphellophoraceae</taxon>
        <taxon>Cyphellophora</taxon>
    </lineage>
</organism>
<dbReference type="Gene3D" id="1.20.120.350">
    <property type="entry name" value="Voltage-gated potassium channels. Chain C"/>
    <property type="match status" value="1"/>
</dbReference>
<dbReference type="GO" id="GO:0005886">
    <property type="term" value="C:plasma membrane"/>
    <property type="evidence" value="ECO:0007669"/>
    <property type="project" value="UniProtKB-SubCell"/>
</dbReference>
<dbReference type="InterPro" id="IPR027359">
    <property type="entry name" value="Volt_channel_dom_sf"/>
</dbReference>
<dbReference type="Pfam" id="PF00520">
    <property type="entry name" value="Ion_trans"/>
    <property type="match status" value="1"/>
</dbReference>
<feature type="transmembrane region" description="Helical" evidence="15">
    <location>
        <begin position="148"/>
        <end position="166"/>
    </location>
</feature>
<keyword evidence="8 13" id="KW-0175">Coiled coil</keyword>
<dbReference type="InterPro" id="IPR005821">
    <property type="entry name" value="Ion_trans_dom"/>
</dbReference>
<evidence type="ECO:0000256" key="4">
    <source>
        <dbReference type="ARBA" id="ARBA00022475"/>
    </source>
</evidence>
<evidence type="ECO:0000256" key="6">
    <source>
        <dbReference type="ARBA" id="ARBA00022882"/>
    </source>
</evidence>
<dbReference type="AlphaFoldDB" id="A0A0N0NNU6"/>
<dbReference type="STRING" id="1664694.A0A0N0NNU6"/>
<evidence type="ECO:0000256" key="13">
    <source>
        <dbReference type="SAM" id="Coils"/>
    </source>
</evidence>
<evidence type="ECO:0000256" key="12">
    <source>
        <dbReference type="ARBA" id="ARBA00031989"/>
    </source>
</evidence>
<keyword evidence="7 15" id="KW-1133">Transmembrane helix</keyword>
<evidence type="ECO:0000256" key="8">
    <source>
        <dbReference type="ARBA" id="ARBA00023054"/>
    </source>
</evidence>
<evidence type="ECO:0000256" key="7">
    <source>
        <dbReference type="ARBA" id="ARBA00022989"/>
    </source>
</evidence>
<protein>
    <recommendedName>
        <fullName evidence="2">Voltage-gated hydrogen channel 1</fullName>
    </recommendedName>
    <alternativeName>
        <fullName evidence="12">Hydrogen voltage-gated channel 1</fullName>
    </alternativeName>
</protein>
<evidence type="ECO:0000313" key="18">
    <source>
        <dbReference type="Proteomes" id="UP000038010"/>
    </source>
</evidence>
<evidence type="ECO:0000256" key="15">
    <source>
        <dbReference type="SAM" id="Phobius"/>
    </source>
</evidence>
<comment type="subcellular location">
    <subcellularLocation>
        <location evidence="1">Cell membrane</location>
        <topology evidence="1">Multi-pass membrane protein</topology>
    </subcellularLocation>
</comment>
<dbReference type="Proteomes" id="UP000038010">
    <property type="component" value="Unassembled WGS sequence"/>
</dbReference>
<feature type="transmembrane region" description="Helical" evidence="15">
    <location>
        <begin position="64"/>
        <end position="86"/>
    </location>
</feature>
<feature type="domain" description="Ion transport" evidence="16">
    <location>
        <begin position="64"/>
        <end position="191"/>
    </location>
</feature>
<evidence type="ECO:0000256" key="14">
    <source>
        <dbReference type="SAM" id="MobiDB-lite"/>
    </source>
</evidence>
<dbReference type="GO" id="GO:0030171">
    <property type="term" value="F:voltage-gated proton channel activity"/>
    <property type="evidence" value="ECO:0007669"/>
    <property type="project" value="InterPro"/>
</dbReference>
<comment type="caution">
    <text evidence="17">The sequence shown here is derived from an EMBL/GenBank/DDBJ whole genome shotgun (WGS) entry which is preliminary data.</text>
</comment>
<evidence type="ECO:0000256" key="5">
    <source>
        <dbReference type="ARBA" id="ARBA00022692"/>
    </source>
</evidence>
<dbReference type="EMBL" id="LFJN01000008">
    <property type="protein sequence ID" value="KPI41789.1"/>
    <property type="molecule type" value="Genomic_DNA"/>
</dbReference>
<reference evidence="17 18" key="1">
    <citation type="submission" date="2015-06" db="EMBL/GenBank/DDBJ databases">
        <title>Draft genome of the ant-associated black yeast Phialophora attae CBS 131958.</title>
        <authorList>
            <person name="Moreno L.F."/>
            <person name="Stielow B.J."/>
            <person name="de Hoog S."/>
            <person name="Vicente V.A."/>
            <person name="Weiss V.A."/>
            <person name="de Vries M."/>
            <person name="Cruz L.M."/>
            <person name="Souza E.M."/>
        </authorList>
    </citation>
    <scope>NUCLEOTIDE SEQUENCE [LARGE SCALE GENOMIC DNA]</scope>
    <source>
        <strain evidence="17 18">CBS 131958</strain>
    </source>
</reference>
<keyword evidence="11" id="KW-0407">Ion channel</keyword>
<keyword evidence="3" id="KW-0813">Transport</keyword>
<keyword evidence="5 15" id="KW-0812">Transmembrane</keyword>
<proteinExistence type="predicted"/>
<evidence type="ECO:0000313" key="17">
    <source>
        <dbReference type="EMBL" id="KPI41789.1"/>
    </source>
</evidence>
<dbReference type="SUPFAM" id="SSF81324">
    <property type="entry name" value="Voltage-gated potassium channels"/>
    <property type="match status" value="1"/>
</dbReference>
<dbReference type="PANTHER" id="PTHR46480:SF1">
    <property type="entry name" value="VOLTAGE-GATED HYDROGEN CHANNEL 1"/>
    <property type="match status" value="1"/>
</dbReference>
<evidence type="ECO:0000256" key="9">
    <source>
        <dbReference type="ARBA" id="ARBA00023065"/>
    </source>
</evidence>
<keyword evidence="9" id="KW-0406">Ion transport</keyword>
<keyword evidence="6" id="KW-0851">Voltage-gated channel</keyword>
<keyword evidence="10 15" id="KW-0472">Membrane</keyword>
<evidence type="ECO:0000256" key="11">
    <source>
        <dbReference type="ARBA" id="ARBA00023303"/>
    </source>
</evidence>
<dbReference type="GO" id="GO:0034702">
    <property type="term" value="C:monoatomic ion channel complex"/>
    <property type="evidence" value="ECO:0007669"/>
    <property type="project" value="UniProtKB-KW"/>
</dbReference>
<evidence type="ECO:0000256" key="10">
    <source>
        <dbReference type="ARBA" id="ARBA00023136"/>
    </source>
</evidence>
<dbReference type="OrthoDB" id="427456at2759"/>
<dbReference type="InterPro" id="IPR031846">
    <property type="entry name" value="Hvcn1"/>
</dbReference>
<dbReference type="GeneID" id="28737714"/>
<feature type="transmembrane region" description="Helical" evidence="15">
    <location>
        <begin position="114"/>
        <end position="136"/>
    </location>
</feature>
<dbReference type="VEuPathDB" id="FungiDB:AB675_5608"/>
<sequence>MPPAATNDAPDPEAQPLLSSDRARLPSTSRESDIVDCHISKLHGEDSTVHILRARLRTFFASKWGHYFVIILVSLDITCIFADFLLKLHVCEHTCSGKPDQGFDPKPWDQTEGVLSMLSLLFSSLFIAELVASVFAFGPGRYFLQSRFHVFDAVVIVVAFVVELLLRGPLEEVGGLVVVLRLWRVFKIIEEFSAGAADELEGVEERCKGLEEENEGLRKELEGLRQRYSQMREGNGNGRLNGSA</sequence>
<evidence type="ECO:0000256" key="3">
    <source>
        <dbReference type="ARBA" id="ARBA00022448"/>
    </source>
</evidence>
<accession>A0A0N0NNU6</accession>
<evidence type="ECO:0000256" key="2">
    <source>
        <dbReference type="ARBA" id="ARBA00015897"/>
    </source>
</evidence>
<name>A0A0N0NNU6_9EURO</name>
<feature type="coiled-coil region" evidence="13">
    <location>
        <begin position="193"/>
        <end position="234"/>
    </location>
</feature>
<keyword evidence="18" id="KW-1185">Reference proteome</keyword>
<dbReference type="PANTHER" id="PTHR46480">
    <property type="entry name" value="F20B24.22"/>
    <property type="match status" value="1"/>
</dbReference>
<evidence type="ECO:0000256" key="1">
    <source>
        <dbReference type="ARBA" id="ARBA00004651"/>
    </source>
</evidence>
<evidence type="ECO:0000259" key="16">
    <source>
        <dbReference type="Pfam" id="PF00520"/>
    </source>
</evidence>
<gene>
    <name evidence="17" type="ORF">AB675_5608</name>
</gene>
<keyword evidence="4" id="KW-1003">Cell membrane</keyword>
<feature type="region of interest" description="Disordered" evidence="14">
    <location>
        <begin position="1"/>
        <end position="29"/>
    </location>
</feature>
<dbReference type="RefSeq" id="XP_018001752.1">
    <property type="nucleotide sequence ID" value="XM_018145834.1"/>
</dbReference>